<reference evidence="2 3" key="1">
    <citation type="submission" date="2023-07" db="EMBL/GenBank/DDBJ databases">
        <authorList>
            <person name="Girao M."/>
            <person name="Carvalho M.F."/>
        </authorList>
    </citation>
    <scope>NUCLEOTIDE SEQUENCE [LARGE SCALE GENOMIC DNA]</scope>
    <source>
        <strain evidence="2 3">66/93</strain>
    </source>
</reference>
<comment type="caution">
    <text evidence="2">The sequence shown here is derived from an EMBL/GenBank/DDBJ whole genome shotgun (WGS) entry which is preliminary data.</text>
</comment>
<feature type="region of interest" description="Disordered" evidence="1">
    <location>
        <begin position="16"/>
        <end position="50"/>
    </location>
</feature>
<evidence type="ECO:0000313" key="2">
    <source>
        <dbReference type="EMBL" id="MEE2051799.1"/>
    </source>
</evidence>
<sequence>MNDDKRSRNAMSAMVLEVPESGTLVDDRSGHHEGESRLMESRRGETYRRRHGEGLDLRTKYAQMHTDQFDDLTPVARELQDAKRPDAPRITENTLIRVAVDLLLELEPHLHGDTEEEIRENLLRQIQTSDNRK</sequence>
<evidence type="ECO:0000256" key="1">
    <source>
        <dbReference type="SAM" id="MobiDB-lite"/>
    </source>
</evidence>
<name>A0ABU7KR84_9ACTN</name>
<dbReference type="Proteomes" id="UP001348641">
    <property type="component" value="Unassembled WGS sequence"/>
</dbReference>
<evidence type="ECO:0000313" key="3">
    <source>
        <dbReference type="Proteomes" id="UP001348641"/>
    </source>
</evidence>
<dbReference type="RefSeq" id="WP_330158862.1">
    <property type="nucleotide sequence ID" value="NZ_BAAAJA010000022.1"/>
</dbReference>
<proteinExistence type="predicted"/>
<feature type="compositionally biased region" description="Basic and acidic residues" evidence="1">
    <location>
        <begin position="25"/>
        <end position="50"/>
    </location>
</feature>
<organism evidence="2 3">
    <name type="scientific">Nocardiopsis tropica</name>
    <dbReference type="NCBI Taxonomy" id="109330"/>
    <lineage>
        <taxon>Bacteria</taxon>
        <taxon>Bacillati</taxon>
        <taxon>Actinomycetota</taxon>
        <taxon>Actinomycetes</taxon>
        <taxon>Streptosporangiales</taxon>
        <taxon>Nocardiopsidaceae</taxon>
        <taxon>Nocardiopsis</taxon>
    </lineage>
</organism>
<dbReference type="EMBL" id="JAUUCC010000034">
    <property type="protein sequence ID" value="MEE2051799.1"/>
    <property type="molecule type" value="Genomic_DNA"/>
</dbReference>
<accession>A0ABU7KR84</accession>
<protein>
    <submittedName>
        <fullName evidence="2">Uncharacterized protein</fullName>
    </submittedName>
</protein>
<gene>
    <name evidence="2" type="ORF">Q8A49_14960</name>
</gene>